<dbReference type="AlphaFoldDB" id="A0A1I1V0L1"/>
<dbReference type="OrthoDB" id="6636674at2"/>
<proteinExistence type="predicted"/>
<name>A0A1I1V0L1_9BACT</name>
<dbReference type="Proteomes" id="UP000199400">
    <property type="component" value="Unassembled WGS sequence"/>
</dbReference>
<accession>A0A1I1V0L1</accession>
<organism evidence="1 2">
    <name type="scientific">Nannocystis exedens</name>
    <dbReference type="NCBI Taxonomy" id="54"/>
    <lineage>
        <taxon>Bacteria</taxon>
        <taxon>Pseudomonadati</taxon>
        <taxon>Myxococcota</taxon>
        <taxon>Polyangia</taxon>
        <taxon>Nannocystales</taxon>
        <taxon>Nannocystaceae</taxon>
        <taxon>Nannocystis</taxon>
    </lineage>
</organism>
<sequence length="266" mass="30807">MHRDQAPYRELYQAILEYDGSGLAEDVVLPWARAHEEERRWFAALATARTPAVPAMPIEDCWRLYAMSRICDLLRLGFARRPGYEARWTIAVPPAAYEEFMAAFEFQPIAEPRFHPFFHEIVLVDQDADDDAPPRLLAAQWPGHTLGSLLFARAGVRVAAGRRHLVKEFAEGSTLYWAYARDNRPAEDLSHGWGGNSQWRTRFRRDYAIAGEFFYNVDATSGPPDEEDDLTPDEWLELVRHRCFVRCAKPHGDRLPYDRRHREPRP</sequence>
<dbReference type="RefSeq" id="WP_096330085.1">
    <property type="nucleotide sequence ID" value="NZ_FOMX01000004.1"/>
</dbReference>
<reference evidence="2" key="1">
    <citation type="submission" date="2016-10" db="EMBL/GenBank/DDBJ databases">
        <authorList>
            <person name="Varghese N."/>
            <person name="Submissions S."/>
        </authorList>
    </citation>
    <scope>NUCLEOTIDE SEQUENCE [LARGE SCALE GENOMIC DNA]</scope>
    <source>
        <strain evidence="2">ATCC 25963</strain>
    </source>
</reference>
<keyword evidence="2" id="KW-1185">Reference proteome</keyword>
<protein>
    <submittedName>
        <fullName evidence="1">Uncharacterized protein</fullName>
    </submittedName>
</protein>
<dbReference type="STRING" id="54.SAMN02745121_01322"/>
<evidence type="ECO:0000313" key="1">
    <source>
        <dbReference type="EMBL" id="SFD74613.1"/>
    </source>
</evidence>
<gene>
    <name evidence="1" type="ORF">SAMN02745121_01322</name>
</gene>
<dbReference type="EMBL" id="FOMX01000004">
    <property type="protein sequence ID" value="SFD74613.1"/>
    <property type="molecule type" value="Genomic_DNA"/>
</dbReference>
<evidence type="ECO:0000313" key="2">
    <source>
        <dbReference type="Proteomes" id="UP000199400"/>
    </source>
</evidence>